<dbReference type="GeneID" id="54558048"/>
<evidence type="ECO:0000256" key="2">
    <source>
        <dbReference type="SAM" id="Phobius"/>
    </source>
</evidence>
<dbReference type="RefSeq" id="XP_033672004.1">
    <property type="nucleotide sequence ID" value="XM_033804776.1"/>
</dbReference>
<dbReference type="AlphaFoldDB" id="A0A6A6CVP9"/>
<proteinExistence type="predicted"/>
<feature type="region of interest" description="Disordered" evidence="1">
    <location>
        <begin position="149"/>
        <end position="200"/>
    </location>
</feature>
<keyword evidence="2" id="KW-0812">Transmembrane</keyword>
<organism evidence="3 4">
    <name type="scientific">Zasmidium cellare ATCC 36951</name>
    <dbReference type="NCBI Taxonomy" id="1080233"/>
    <lineage>
        <taxon>Eukaryota</taxon>
        <taxon>Fungi</taxon>
        <taxon>Dikarya</taxon>
        <taxon>Ascomycota</taxon>
        <taxon>Pezizomycotina</taxon>
        <taxon>Dothideomycetes</taxon>
        <taxon>Dothideomycetidae</taxon>
        <taxon>Mycosphaerellales</taxon>
        <taxon>Mycosphaerellaceae</taxon>
        <taxon>Zasmidium</taxon>
    </lineage>
</organism>
<keyword evidence="4" id="KW-1185">Reference proteome</keyword>
<accession>A0A6A6CVP9</accession>
<dbReference type="EMBL" id="ML993584">
    <property type="protein sequence ID" value="KAF2171115.1"/>
    <property type="molecule type" value="Genomic_DNA"/>
</dbReference>
<keyword evidence="2" id="KW-1133">Transmembrane helix</keyword>
<dbReference type="Proteomes" id="UP000799537">
    <property type="component" value="Unassembled WGS sequence"/>
</dbReference>
<evidence type="ECO:0000313" key="4">
    <source>
        <dbReference type="Proteomes" id="UP000799537"/>
    </source>
</evidence>
<evidence type="ECO:0000313" key="3">
    <source>
        <dbReference type="EMBL" id="KAF2171115.1"/>
    </source>
</evidence>
<name>A0A6A6CVP9_ZASCE</name>
<gene>
    <name evidence="3" type="ORF">M409DRAFT_19086</name>
</gene>
<protein>
    <submittedName>
        <fullName evidence="3">Uncharacterized protein</fullName>
    </submittedName>
</protein>
<feature type="transmembrane region" description="Helical" evidence="2">
    <location>
        <begin position="67"/>
        <end position="85"/>
    </location>
</feature>
<dbReference type="Gene3D" id="1.10.10.2360">
    <property type="match status" value="1"/>
</dbReference>
<reference evidence="3" key="1">
    <citation type="journal article" date="2020" name="Stud. Mycol.">
        <title>101 Dothideomycetes genomes: a test case for predicting lifestyles and emergence of pathogens.</title>
        <authorList>
            <person name="Haridas S."/>
            <person name="Albert R."/>
            <person name="Binder M."/>
            <person name="Bloem J."/>
            <person name="Labutti K."/>
            <person name="Salamov A."/>
            <person name="Andreopoulos B."/>
            <person name="Baker S."/>
            <person name="Barry K."/>
            <person name="Bills G."/>
            <person name="Bluhm B."/>
            <person name="Cannon C."/>
            <person name="Castanera R."/>
            <person name="Culley D."/>
            <person name="Daum C."/>
            <person name="Ezra D."/>
            <person name="Gonzalez J."/>
            <person name="Henrissat B."/>
            <person name="Kuo A."/>
            <person name="Liang C."/>
            <person name="Lipzen A."/>
            <person name="Lutzoni F."/>
            <person name="Magnuson J."/>
            <person name="Mondo S."/>
            <person name="Nolan M."/>
            <person name="Ohm R."/>
            <person name="Pangilinan J."/>
            <person name="Park H.-J."/>
            <person name="Ramirez L."/>
            <person name="Alfaro M."/>
            <person name="Sun H."/>
            <person name="Tritt A."/>
            <person name="Yoshinaga Y."/>
            <person name="Zwiers L.-H."/>
            <person name="Turgeon B."/>
            <person name="Goodwin S."/>
            <person name="Spatafora J."/>
            <person name="Crous P."/>
            <person name="Grigoriev I."/>
        </authorList>
    </citation>
    <scope>NUCLEOTIDE SEQUENCE</scope>
    <source>
        <strain evidence="3">ATCC 36951</strain>
    </source>
</reference>
<sequence length="339" mass="38137">MPTSNPDTNHQPLHALVALLLAYYLLAATTRLKTSLVDTILLRSFPRWAEKYTVLQHTHLHPWLRPCCLNAVVGIAVAVGWRVWMGEGTRLWVVVARVTPGWMLLEMGVVGVLWGVEQFLRWTYKAGKAVGWVPCDEVEEAWARLSVLRKGNPPESPDSQDSQMLDSAVVSPSDEEIPVQHPQRNSHSDLQPSSHDQPAKSPFRLSEYHRLYKFLTNSFQGAKIEESTGTTTYHSITAEKKYQNKSFEELRVQHYRDVHGHGPGSERFVQEEEQQSFLGRSWSYLTDSLFGGESLASWDSFGRSTAVARDSVRGDGARIGEGRGVVPDLLTGTPRRLFT</sequence>
<feature type="transmembrane region" description="Helical" evidence="2">
    <location>
        <begin position="12"/>
        <end position="32"/>
    </location>
</feature>
<evidence type="ECO:0000256" key="1">
    <source>
        <dbReference type="SAM" id="MobiDB-lite"/>
    </source>
</evidence>
<keyword evidence="2" id="KW-0472">Membrane</keyword>
<feature type="compositionally biased region" description="Polar residues" evidence="1">
    <location>
        <begin position="182"/>
        <end position="196"/>
    </location>
</feature>
<feature type="transmembrane region" description="Helical" evidence="2">
    <location>
        <begin position="91"/>
        <end position="116"/>
    </location>
</feature>